<reference evidence="1 2" key="1">
    <citation type="submission" date="2013-05" db="EMBL/GenBank/DDBJ databases">
        <title>Genome assembly of Chondromyces apiculatus DSM 436.</title>
        <authorList>
            <person name="Sharma G."/>
            <person name="Khatri I."/>
            <person name="Kaur C."/>
            <person name="Mayilraj S."/>
            <person name="Subramanian S."/>
        </authorList>
    </citation>
    <scope>NUCLEOTIDE SEQUENCE [LARGE SCALE GENOMIC DNA]</scope>
    <source>
        <strain evidence="1 2">DSM 436</strain>
    </source>
</reference>
<evidence type="ECO:0000313" key="1">
    <source>
        <dbReference type="EMBL" id="EYF05080.1"/>
    </source>
</evidence>
<accession>A0A017T8G3</accession>
<gene>
    <name evidence="1" type="ORF">CAP_3670</name>
</gene>
<dbReference type="AlphaFoldDB" id="A0A017T8G3"/>
<keyword evidence="2" id="KW-1185">Reference proteome</keyword>
<protein>
    <submittedName>
        <fullName evidence="1">Uncharacterized protein</fullName>
    </submittedName>
</protein>
<name>A0A017T8G3_9BACT</name>
<evidence type="ECO:0000313" key="2">
    <source>
        <dbReference type="Proteomes" id="UP000019678"/>
    </source>
</evidence>
<dbReference type="EMBL" id="ASRX01000027">
    <property type="protein sequence ID" value="EYF05080.1"/>
    <property type="molecule type" value="Genomic_DNA"/>
</dbReference>
<comment type="caution">
    <text evidence="1">The sequence shown here is derived from an EMBL/GenBank/DDBJ whole genome shotgun (WGS) entry which is preliminary data.</text>
</comment>
<organism evidence="1 2">
    <name type="scientific">Chondromyces apiculatus DSM 436</name>
    <dbReference type="NCBI Taxonomy" id="1192034"/>
    <lineage>
        <taxon>Bacteria</taxon>
        <taxon>Pseudomonadati</taxon>
        <taxon>Myxococcota</taxon>
        <taxon>Polyangia</taxon>
        <taxon>Polyangiales</taxon>
        <taxon>Polyangiaceae</taxon>
        <taxon>Chondromyces</taxon>
    </lineage>
</organism>
<proteinExistence type="predicted"/>
<dbReference type="Proteomes" id="UP000019678">
    <property type="component" value="Unassembled WGS sequence"/>
</dbReference>
<sequence>MRVKLYVSDPGLAASQSHRTIEVKHLRALRRAATKLAKETGKVVHARSVQPRASFVRLTYRTSSKGRVGGQAHAESPYCVYPESAAKA</sequence>
<dbReference type="RefSeq" id="WP_044242985.1">
    <property type="nucleotide sequence ID" value="NZ_ASRX01000027.1"/>
</dbReference>